<comment type="caution">
    <text evidence="10">The sequence shown here is derived from an EMBL/GenBank/DDBJ whole genome shotgun (WGS) entry which is preliminary data.</text>
</comment>
<dbReference type="Gene3D" id="3.20.20.80">
    <property type="entry name" value="Glycosidases"/>
    <property type="match status" value="1"/>
</dbReference>
<dbReference type="GO" id="GO:0004553">
    <property type="term" value="F:hydrolase activity, hydrolyzing O-glycosyl compounds"/>
    <property type="evidence" value="ECO:0007669"/>
    <property type="project" value="InterPro"/>
</dbReference>
<evidence type="ECO:0000259" key="8">
    <source>
        <dbReference type="Pfam" id="PF17137"/>
    </source>
</evidence>
<proteinExistence type="inferred from homology"/>
<dbReference type="SUPFAM" id="SSF74650">
    <property type="entry name" value="Galactose mutarotase-like"/>
    <property type="match status" value="1"/>
</dbReference>
<feature type="domain" description="DUF5110" evidence="8">
    <location>
        <begin position="741"/>
        <end position="809"/>
    </location>
</feature>
<dbReference type="Pfam" id="PF13802">
    <property type="entry name" value="Gal_mutarotas_2"/>
    <property type="match status" value="1"/>
</dbReference>
<dbReference type="Gene3D" id="2.60.40.1760">
    <property type="entry name" value="glycosyl hydrolase (family 31)"/>
    <property type="match status" value="1"/>
</dbReference>
<evidence type="ECO:0000259" key="6">
    <source>
        <dbReference type="Pfam" id="PF01055"/>
    </source>
</evidence>
<keyword evidence="2 4" id="KW-0378">Hydrolase</keyword>
<dbReference type="InterPro" id="IPR025887">
    <property type="entry name" value="Glyco_hydro_31_N_dom"/>
</dbReference>
<protein>
    <submittedName>
        <fullName evidence="10">DUF5110 domain-containing protein</fullName>
    </submittedName>
</protein>
<dbReference type="InterPro" id="IPR048395">
    <property type="entry name" value="Glyco_hydro_31_C"/>
</dbReference>
<dbReference type="GO" id="GO:0030246">
    <property type="term" value="F:carbohydrate binding"/>
    <property type="evidence" value="ECO:0007669"/>
    <property type="project" value="InterPro"/>
</dbReference>
<gene>
    <name evidence="10" type="ORF">ENW50_12945</name>
</gene>
<dbReference type="Pfam" id="PF01055">
    <property type="entry name" value="Glyco_hydro_31_2nd"/>
    <property type="match status" value="1"/>
</dbReference>
<dbReference type="PANTHER" id="PTHR22762:SF166">
    <property type="entry name" value="ALPHA-GLUCOSIDASE"/>
    <property type="match status" value="1"/>
</dbReference>
<evidence type="ECO:0000259" key="9">
    <source>
        <dbReference type="Pfam" id="PF21365"/>
    </source>
</evidence>
<accession>A0A7V4XUU8</accession>
<dbReference type="SUPFAM" id="SSF51445">
    <property type="entry name" value="(Trans)glycosidases"/>
    <property type="match status" value="1"/>
</dbReference>
<dbReference type="Pfam" id="PF21365">
    <property type="entry name" value="Glyco_hydro_31_3rd"/>
    <property type="match status" value="1"/>
</dbReference>
<dbReference type="InterPro" id="IPR000322">
    <property type="entry name" value="Glyco_hydro_31_TIM"/>
</dbReference>
<dbReference type="PROSITE" id="PS00129">
    <property type="entry name" value="GLYCOSYL_HYDROL_F31_1"/>
    <property type="match status" value="1"/>
</dbReference>
<keyword evidence="5" id="KW-0732">Signal</keyword>
<dbReference type="InterPro" id="IPR013780">
    <property type="entry name" value="Glyco_hydro_b"/>
</dbReference>
<comment type="similarity">
    <text evidence="1 4">Belongs to the glycosyl hydrolase 31 family.</text>
</comment>
<feature type="domain" description="Glycosyl hydrolase family 31 C-terminal" evidence="9">
    <location>
        <begin position="611"/>
        <end position="725"/>
    </location>
</feature>
<feature type="signal peptide" evidence="5">
    <location>
        <begin position="1"/>
        <end position="28"/>
    </location>
</feature>
<dbReference type="InterPro" id="IPR017853">
    <property type="entry name" value="GH"/>
</dbReference>
<feature type="chain" id="PRO_5030992646" evidence="5">
    <location>
        <begin position="29"/>
        <end position="856"/>
    </location>
</feature>
<evidence type="ECO:0000256" key="2">
    <source>
        <dbReference type="ARBA" id="ARBA00022801"/>
    </source>
</evidence>
<sequence length="856" mass="95550">MSAWRALVSRCFVWSCIALGGAATLAQAQVVELTHVDHARALPDGIEVQSGPGVLRVLALRGDVLRFTMSSTAKLPGAGSWAVLPAALQAWAKVTPYSSADAVGFDTSDLEVRIARKTMLTTVLDAQGHVLMQDASPVEFYKSDQEGDTGFEVWKAMPEDEHYFGLGDKTAPLDRRGWQFTMWNTDHYRWHRGTDPIYKDIPYFMAFRAGTAYGLLLDNTWRTTFDFGKERRNEYSFGAEGGPLNYYFFYGPTPKKVERDYAWLTGTMPLPPKWTLGFQQSRYSYGTQAKVEAIADRLRKDRIPADAIYMDIDYQVHNRPFTVDKQKFPDFPAMVKKLAKQEFHLVLITDLHVAYLPKDKSYAPFQTGEAGDHFLHNPNGSLYVGPVWPGPSVFPDFTQQATRKWWGGLYKQFYAEGVSGFWNDMNEPSVFNPPLKTIPLDVVGQIDEPGFKTRTVTQRAIHNIMGMQNSRATYDGLLALKPNQRPFVLTRSSYAGGQRYAATWTGDNSSSWSGLKISTPMLESLGLSGFYMVGDDIGGFAGSPSMDLLTKWLEVGAFNPIDRDHTTKGSHAQEPWVGGPAQEAIRRRFIDTRYRLLPYFYTTVEYASRTGIPVMRPLFLDFPDATPDKHPLDLDAPNEFLFGPDLLVAPPRYPDEVQDYAVTFPPAPWYNFWTGEKVTHDESGAVAQPKSLTNQTVTGGQGLQTMMVHPTLAKLPVYARGGSVIPMQPLVESTGQMPQGPLELRVYPGPDCHGSLYDDDGISFDYKHGDFLRVDYTCASSSQGLTLHIGAQEGTYPAWWRQIRVLVYGACGQRAAHATALLNGKPLPGAWYDATQHAVQVVIPQNKNGETLVLRN</sequence>
<organism evidence="10">
    <name type="scientific">Acidobacterium capsulatum</name>
    <dbReference type="NCBI Taxonomy" id="33075"/>
    <lineage>
        <taxon>Bacteria</taxon>
        <taxon>Pseudomonadati</taxon>
        <taxon>Acidobacteriota</taxon>
        <taxon>Terriglobia</taxon>
        <taxon>Terriglobales</taxon>
        <taxon>Acidobacteriaceae</taxon>
        <taxon>Acidobacterium</taxon>
    </lineage>
</organism>
<dbReference type="InterPro" id="IPR011013">
    <property type="entry name" value="Gal_mutarotase_sf_dom"/>
</dbReference>
<evidence type="ECO:0000313" key="10">
    <source>
        <dbReference type="EMBL" id="HGY95572.1"/>
    </source>
</evidence>
<dbReference type="InterPro" id="IPR030458">
    <property type="entry name" value="Glyco_hydro_31_AS"/>
</dbReference>
<dbReference type="EMBL" id="DTKL01000080">
    <property type="protein sequence ID" value="HGY95572.1"/>
    <property type="molecule type" value="Genomic_DNA"/>
</dbReference>
<dbReference type="SUPFAM" id="SSF51011">
    <property type="entry name" value="Glycosyl hydrolase domain"/>
    <property type="match status" value="1"/>
</dbReference>
<evidence type="ECO:0000256" key="4">
    <source>
        <dbReference type="RuleBase" id="RU361185"/>
    </source>
</evidence>
<dbReference type="InterPro" id="IPR033403">
    <property type="entry name" value="DUF5110"/>
</dbReference>
<keyword evidence="3 4" id="KW-0326">Glycosidase</keyword>
<dbReference type="Pfam" id="PF17137">
    <property type="entry name" value="DUF5110"/>
    <property type="match status" value="1"/>
</dbReference>
<dbReference type="Gene3D" id="2.60.40.1180">
    <property type="entry name" value="Golgi alpha-mannosidase II"/>
    <property type="match status" value="2"/>
</dbReference>
<evidence type="ECO:0000256" key="1">
    <source>
        <dbReference type="ARBA" id="ARBA00007806"/>
    </source>
</evidence>
<name>A0A7V4XUU8_9BACT</name>
<dbReference type="CDD" id="cd06604">
    <property type="entry name" value="GH31_glucosidase_II_MalA"/>
    <property type="match status" value="1"/>
</dbReference>
<dbReference type="PANTHER" id="PTHR22762">
    <property type="entry name" value="ALPHA-GLUCOSIDASE"/>
    <property type="match status" value="1"/>
</dbReference>
<evidence type="ECO:0000259" key="7">
    <source>
        <dbReference type="Pfam" id="PF13802"/>
    </source>
</evidence>
<dbReference type="CDD" id="cd14752">
    <property type="entry name" value="GH31_N"/>
    <property type="match status" value="1"/>
</dbReference>
<dbReference type="GO" id="GO:0005975">
    <property type="term" value="P:carbohydrate metabolic process"/>
    <property type="evidence" value="ECO:0007669"/>
    <property type="project" value="InterPro"/>
</dbReference>
<feature type="domain" description="Glycoside hydrolase family 31 N-terminal" evidence="7">
    <location>
        <begin position="55"/>
        <end position="226"/>
    </location>
</feature>
<dbReference type="AlphaFoldDB" id="A0A7V4XUU8"/>
<evidence type="ECO:0000256" key="3">
    <source>
        <dbReference type="ARBA" id="ARBA00023295"/>
    </source>
</evidence>
<reference evidence="10" key="1">
    <citation type="journal article" date="2020" name="mSystems">
        <title>Genome- and Community-Level Interaction Insights into Carbon Utilization and Element Cycling Functions of Hydrothermarchaeota in Hydrothermal Sediment.</title>
        <authorList>
            <person name="Zhou Z."/>
            <person name="Liu Y."/>
            <person name="Xu W."/>
            <person name="Pan J."/>
            <person name="Luo Z.H."/>
            <person name="Li M."/>
        </authorList>
    </citation>
    <scope>NUCLEOTIDE SEQUENCE [LARGE SCALE GENOMIC DNA]</scope>
    <source>
        <strain evidence="10">SpSt-855</strain>
    </source>
</reference>
<evidence type="ECO:0000256" key="5">
    <source>
        <dbReference type="SAM" id="SignalP"/>
    </source>
</evidence>
<feature type="domain" description="Glycoside hydrolase family 31 TIM barrel" evidence="6">
    <location>
        <begin position="269"/>
        <end position="602"/>
    </location>
</feature>